<dbReference type="Gene3D" id="1.10.150.130">
    <property type="match status" value="1"/>
</dbReference>
<sequence>MWGTVRRWKQRRSTVNQFAVEYQTLLASQHLTSKTIANRSNCLRLLCEGIGTMRMSEVRPAHIAQLINTIWAGGRQFTARRVLYEAEAFFDQALLADLVDRNPASPVKAPPAKVARSRLTLELYQEIYTWASQHSQPWFAYALRLALATAQRRSDLVRMHKANIVDGHLHVEQFKTGARIALPLALQLNELAAPLREIIRESDDYRRPGSYLIRKKGDLPLGPESLSSNFTHARKAVTAGHNWGNKAPPTFHEIRSLSERLYRTQGINTRILLGHKRQSMTDEYNDDRGLTKDNYQRLTL</sequence>
<reference evidence="7 8" key="1">
    <citation type="submission" date="2020-01" db="EMBL/GenBank/DDBJ databases">
        <title>Whole genome sequencing of Halomonas alkaliphila strain LS44.</title>
        <authorList>
            <person name="Kumar S."/>
            <person name="Paul D."/>
            <person name="Shouche Y."/>
            <person name="Suryavanshi M.V."/>
        </authorList>
    </citation>
    <scope>NUCLEOTIDE SEQUENCE [LARGE SCALE GENOMIC DNA]</scope>
    <source>
        <strain evidence="7 8">LS44</strain>
    </source>
</reference>
<dbReference type="PANTHER" id="PTHR30629">
    <property type="entry name" value="PROPHAGE INTEGRASE"/>
    <property type="match status" value="1"/>
</dbReference>
<keyword evidence="3" id="KW-0238">DNA-binding</keyword>
<evidence type="ECO:0000259" key="5">
    <source>
        <dbReference type="Pfam" id="PF00589"/>
    </source>
</evidence>
<dbReference type="GO" id="GO:0003677">
    <property type="term" value="F:DNA binding"/>
    <property type="evidence" value="ECO:0007669"/>
    <property type="project" value="UniProtKB-KW"/>
</dbReference>
<dbReference type="EMBL" id="JAAEHK010000009">
    <property type="protein sequence ID" value="NDL70492.1"/>
    <property type="molecule type" value="Genomic_DNA"/>
</dbReference>
<dbReference type="Gene3D" id="1.10.443.10">
    <property type="entry name" value="Intergrase catalytic core"/>
    <property type="match status" value="1"/>
</dbReference>
<evidence type="ECO:0000259" key="6">
    <source>
        <dbReference type="Pfam" id="PF22022"/>
    </source>
</evidence>
<dbReference type="InterPro" id="IPR013762">
    <property type="entry name" value="Integrase-like_cat_sf"/>
</dbReference>
<dbReference type="Pfam" id="PF22022">
    <property type="entry name" value="Phage_int_M"/>
    <property type="match status" value="1"/>
</dbReference>
<dbReference type="GO" id="GO:0006310">
    <property type="term" value="P:DNA recombination"/>
    <property type="evidence" value="ECO:0007669"/>
    <property type="project" value="UniProtKB-KW"/>
</dbReference>
<dbReference type="InterPro" id="IPR011010">
    <property type="entry name" value="DNA_brk_join_enz"/>
</dbReference>
<organism evidence="7 8">
    <name type="scientific">Vreelandella alkaliphila</name>
    <dbReference type="NCBI Taxonomy" id="272774"/>
    <lineage>
        <taxon>Bacteria</taxon>
        <taxon>Pseudomonadati</taxon>
        <taxon>Pseudomonadota</taxon>
        <taxon>Gammaproteobacteria</taxon>
        <taxon>Oceanospirillales</taxon>
        <taxon>Halomonadaceae</taxon>
        <taxon>Vreelandella</taxon>
    </lineage>
</organism>
<feature type="domain" description="Tyr recombinase" evidence="5">
    <location>
        <begin position="119"/>
        <end position="287"/>
    </location>
</feature>
<comment type="similarity">
    <text evidence="1">Belongs to the 'phage' integrase family.</text>
</comment>
<evidence type="ECO:0000256" key="3">
    <source>
        <dbReference type="ARBA" id="ARBA00023125"/>
    </source>
</evidence>
<keyword evidence="2" id="KW-0229">DNA integration</keyword>
<evidence type="ECO:0000313" key="7">
    <source>
        <dbReference type="EMBL" id="NDL70492.1"/>
    </source>
</evidence>
<evidence type="ECO:0000256" key="4">
    <source>
        <dbReference type="ARBA" id="ARBA00023172"/>
    </source>
</evidence>
<protein>
    <submittedName>
        <fullName evidence="7">Tyrosine-type recombinase/integrase</fullName>
    </submittedName>
</protein>
<dbReference type="SUPFAM" id="SSF56349">
    <property type="entry name" value="DNA breaking-rejoining enzymes"/>
    <property type="match status" value="1"/>
</dbReference>
<dbReference type="PANTHER" id="PTHR30629:SF2">
    <property type="entry name" value="PROPHAGE INTEGRASE INTS-RELATED"/>
    <property type="match status" value="1"/>
</dbReference>
<evidence type="ECO:0000256" key="2">
    <source>
        <dbReference type="ARBA" id="ARBA00022908"/>
    </source>
</evidence>
<comment type="caution">
    <text evidence="7">The sequence shown here is derived from an EMBL/GenBank/DDBJ whole genome shotgun (WGS) entry which is preliminary data.</text>
</comment>
<dbReference type="OrthoDB" id="8781634at2"/>
<name>A0A7C9NR80_9GAMM</name>
<dbReference type="InterPro" id="IPR002104">
    <property type="entry name" value="Integrase_catalytic"/>
</dbReference>
<dbReference type="InterPro" id="IPR053876">
    <property type="entry name" value="Phage_int_M"/>
</dbReference>
<accession>A0A7C9NR80</accession>
<keyword evidence="4" id="KW-0233">DNA recombination</keyword>
<dbReference type="Proteomes" id="UP000480312">
    <property type="component" value="Unassembled WGS sequence"/>
</dbReference>
<dbReference type="InterPro" id="IPR050808">
    <property type="entry name" value="Phage_Integrase"/>
</dbReference>
<evidence type="ECO:0000313" key="8">
    <source>
        <dbReference type="Proteomes" id="UP000480312"/>
    </source>
</evidence>
<dbReference type="Pfam" id="PF00589">
    <property type="entry name" value="Phage_integrase"/>
    <property type="match status" value="1"/>
</dbReference>
<proteinExistence type="inferred from homology"/>
<dbReference type="GO" id="GO:0015074">
    <property type="term" value="P:DNA integration"/>
    <property type="evidence" value="ECO:0007669"/>
    <property type="project" value="UniProtKB-KW"/>
</dbReference>
<feature type="domain" description="Phage integrase central" evidence="6">
    <location>
        <begin position="27"/>
        <end position="108"/>
    </location>
</feature>
<gene>
    <name evidence="7" type="ORF">GPL32_08210</name>
</gene>
<evidence type="ECO:0000256" key="1">
    <source>
        <dbReference type="ARBA" id="ARBA00008857"/>
    </source>
</evidence>
<dbReference type="RefSeq" id="WP_162218384.1">
    <property type="nucleotide sequence ID" value="NZ_JAAEHK010000009.1"/>
</dbReference>
<dbReference type="InterPro" id="IPR010998">
    <property type="entry name" value="Integrase_recombinase_N"/>
</dbReference>
<dbReference type="AlphaFoldDB" id="A0A7C9NR80"/>